<evidence type="ECO:0000313" key="12">
    <source>
        <dbReference type="RefSeq" id="XP_018846079.2"/>
    </source>
</evidence>
<dbReference type="SUPFAM" id="SSF46689">
    <property type="entry name" value="Homeodomain-like"/>
    <property type="match status" value="1"/>
</dbReference>
<dbReference type="RefSeq" id="XP_018846075.2">
    <property type="nucleotide sequence ID" value="XM_018990530.2"/>
</dbReference>
<dbReference type="GO" id="GO:0008270">
    <property type="term" value="F:zinc ion binding"/>
    <property type="evidence" value="ECO:0007669"/>
    <property type="project" value="UniProtKB-KW"/>
</dbReference>
<feature type="region of interest" description="Disordered" evidence="5">
    <location>
        <begin position="882"/>
        <end position="911"/>
    </location>
</feature>
<dbReference type="Gramene" id="Jr04_05000_p1">
    <property type="protein sequence ID" value="cds.Jr04_05000_p1"/>
    <property type="gene ID" value="Jr04_05000"/>
</dbReference>
<organism evidence="8 11">
    <name type="scientific">Juglans regia</name>
    <name type="common">English walnut</name>
    <dbReference type="NCBI Taxonomy" id="51240"/>
    <lineage>
        <taxon>Eukaryota</taxon>
        <taxon>Viridiplantae</taxon>
        <taxon>Streptophyta</taxon>
        <taxon>Embryophyta</taxon>
        <taxon>Tracheophyta</taxon>
        <taxon>Spermatophyta</taxon>
        <taxon>Magnoliopsida</taxon>
        <taxon>eudicotyledons</taxon>
        <taxon>Gunneridae</taxon>
        <taxon>Pentapetalae</taxon>
        <taxon>rosids</taxon>
        <taxon>fabids</taxon>
        <taxon>Fagales</taxon>
        <taxon>Juglandaceae</taxon>
        <taxon>Juglans</taxon>
    </lineage>
</organism>
<accession>A0A2I4GQ91</accession>
<keyword evidence="8" id="KW-1185">Reference proteome</keyword>
<evidence type="ECO:0000259" key="6">
    <source>
        <dbReference type="PROSITE" id="PS50016"/>
    </source>
</evidence>
<dbReference type="KEGG" id="jre:109009887"/>
<dbReference type="CDD" id="cd11660">
    <property type="entry name" value="SANT_TRF"/>
    <property type="match status" value="1"/>
</dbReference>
<dbReference type="PROSITE" id="PS01359">
    <property type="entry name" value="ZF_PHD_1"/>
    <property type="match status" value="1"/>
</dbReference>
<dbReference type="InterPro" id="IPR019787">
    <property type="entry name" value="Znf_PHD-finger"/>
</dbReference>
<dbReference type="SMART" id="SM00717">
    <property type="entry name" value="SANT"/>
    <property type="match status" value="1"/>
</dbReference>
<evidence type="ECO:0000256" key="2">
    <source>
        <dbReference type="ARBA" id="ARBA00022771"/>
    </source>
</evidence>
<sequence>MDEASGCASSHAWIWVIEALASFKEVDVSILLDLIKMAPELPDNLGKNMREMLALRCLEVLFGPSNGITKDGCSSLASNVGFDMSKSCEDVLEHIVQETSLSDLKMAGPELSKWDARPFIIYKRACMPKLALQQLKDSLLDGSHPYADSLKVRSGLPFTNAGEIVPVYNGKHSALTQRVNRSFFDTQHMGLKGNMMPRIAEGRKKLLENNSCNGILLDSKRKRDAPATENMDEDFHQNQNILDACDDPNINAKRQKQFASSTIQSREVSSVPLHGTERVEFPSERVMLVAGTESCGLAKDQMGSLEEVRVLRDNHDEHTASMKCGHIADDEFNHIQSEIPDVGTIMPSDISGDEPCQKISVDEVRDDREQCAELRTSSGPLLVKTRGNESQCNYEHQFQLKEQCSASLNGCKQKIIAHEAEEDMDHCCEVGISSDSEGSHNGDIDVIFEKNEFLSSRATNSYDPSTGWTFQGLCMKCNEGGQLLVCSTSNCPVMVHENCLGSSPNFDNNGKFYCPFCAYSLSISEYLGAKKKASLARKELTMFFRMGLDQKPEQLTETLHREKHNLSRQSGDEDLLVKSHENGYLEERVNGQTGHEREHANEVNNFHCRRSIDDKQQAEPSALYDNVNSALREEEPAEITRTINVLTEEKEGQEKIIQAVRVVEGDNQEAAEHDGHNSSRRSTYIIPVNESPVEEELQQDVFEQQIPDPPEEPVCALDTHADGDNLSGRNTDVIPGIQRQSKEQIQQEVLEQQFAEPTKEPVCALDAYAEETSEEENEKSIISNYFIRFRKKERLDTCPVSPRLRRKKVPWTAEEEAILKEGVENFSNTNDRNIPWKKILEFGGNVFLRIRTTVDLKDKWRNLCKVGPRVYSDLGAQALIQQPSTPNSKEGWKEVKNRRKGKRRRQSAIIN</sequence>
<dbReference type="Proteomes" id="UP000235220">
    <property type="component" value="Chromosome 4"/>
</dbReference>
<feature type="domain" description="PHD-type" evidence="6">
    <location>
        <begin position="471"/>
        <end position="520"/>
    </location>
</feature>
<keyword evidence="1" id="KW-0479">Metal-binding</keyword>
<dbReference type="STRING" id="51240.A0A2I4GQ91"/>
<evidence type="ECO:0000313" key="9">
    <source>
        <dbReference type="RefSeq" id="XP_018846075.2"/>
    </source>
</evidence>
<evidence type="ECO:0000256" key="3">
    <source>
        <dbReference type="ARBA" id="ARBA00022833"/>
    </source>
</evidence>
<dbReference type="PANTHER" id="PTHR47863:SF4">
    <property type="entry name" value="RING_FYVE_PHD ZINC FINGER SUPERFAMILY PROTEIN"/>
    <property type="match status" value="1"/>
</dbReference>
<dbReference type="OrthoDB" id="608866at2759"/>
<feature type="domain" description="Myb-like" evidence="7">
    <location>
        <begin position="803"/>
        <end position="864"/>
    </location>
</feature>
<evidence type="ECO:0000256" key="4">
    <source>
        <dbReference type="PROSITE-ProRule" id="PRU00146"/>
    </source>
</evidence>
<evidence type="ECO:0000313" key="13">
    <source>
        <dbReference type="RefSeq" id="XP_018846080.2"/>
    </source>
</evidence>
<dbReference type="InterPro" id="IPR011011">
    <property type="entry name" value="Znf_FYVE_PHD"/>
</dbReference>
<name>A0A2I4GQ91_JUGRE</name>
<gene>
    <name evidence="9 10 11 12 13 14" type="primary">LOC109009887</name>
</gene>
<dbReference type="RefSeq" id="XP_018846081.2">
    <property type="nucleotide sequence ID" value="XM_018990536.2"/>
</dbReference>
<dbReference type="InterPro" id="IPR009057">
    <property type="entry name" value="Homeodomain-like_sf"/>
</dbReference>
<protein>
    <submittedName>
        <fullName evidence="9 10">Uncharacterized protein LOC109009887</fullName>
    </submittedName>
</protein>
<dbReference type="Pfam" id="PF00249">
    <property type="entry name" value="Myb_DNA-binding"/>
    <property type="match status" value="1"/>
</dbReference>
<dbReference type="Gene3D" id="1.10.10.60">
    <property type="entry name" value="Homeodomain-like"/>
    <property type="match status" value="1"/>
</dbReference>
<dbReference type="Gene3D" id="3.30.40.10">
    <property type="entry name" value="Zinc/RING finger domain, C3HC4 (zinc finger)"/>
    <property type="match status" value="1"/>
</dbReference>
<dbReference type="RefSeq" id="XP_018846080.2">
    <property type="nucleotide sequence ID" value="XM_018990535.2"/>
</dbReference>
<keyword evidence="2 4" id="KW-0863">Zinc-finger</keyword>
<dbReference type="AlphaFoldDB" id="A0A2I4GQ91"/>
<dbReference type="PROSITE" id="PS50090">
    <property type="entry name" value="MYB_LIKE"/>
    <property type="match status" value="1"/>
</dbReference>
<evidence type="ECO:0000256" key="1">
    <source>
        <dbReference type="ARBA" id="ARBA00022723"/>
    </source>
</evidence>
<evidence type="ECO:0000313" key="11">
    <source>
        <dbReference type="RefSeq" id="XP_018846078.2"/>
    </source>
</evidence>
<dbReference type="InterPro" id="IPR013083">
    <property type="entry name" value="Znf_RING/FYVE/PHD"/>
</dbReference>
<evidence type="ECO:0000313" key="14">
    <source>
        <dbReference type="RefSeq" id="XP_018846081.2"/>
    </source>
</evidence>
<dbReference type="RefSeq" id="XP_018846079.2">
    <property type="nucleotide sequence ID" value="XM_018990534.2"/>
</dbReference>
<dbReference type="RefSeq" id="XP_018846078.2">
    <property type="nucleotide sequence ID" value="XM_018990533.2"/>
</dbReference>
<evidence type="ECO:0000313" key="10">
    <source>
        <dbReference type="RefSeq" id="XP_018846077.2"/>
    </source>
</evidence>
<dbReference type="InterPro" id="IPR019786">
    <property type="entry name" value="Zinc_finger_PHD-type_CS"/>
</dbReference>
<dbReference type="InterPro" id="IPR001005">
    <property type="entry name" value="SANT/Myb"/>
</dbReference>
<dbReference type="SUPFAM" id="SSF57903">
    <property type="entry name" value="FYVE/PHD zinc finger"/>
    <property type="match status" value="1"/>
</dbReference>
<reference evidence="9 10" key="1">
    <citation type="submission" date="2025-04" db="UniProtKB">
        <authorList>
            <consortium name="RefSeq"/>
        </authorList>
    </citation>
    <scope>IDENTIFICATION</scope>
    <source>
        <tissue evidence="9 10">Leaves</tissue>
    </source>
</reference>
<dbReference type="SMART" id="SM00249">
    <property type="entry name" value="PHD"/>
    <property type="match status" value="1"/>
</dbReference>
<dbReference type="InterPro" id="IPR001965">
    <property type="entry name" value="Znf_PHD"/>
</dbReference>
<keyword evidence="3" id="KW-0862">Zinc</keyword>
<dbReference type="GeneID" id="109009887"/>
<evidence type="ECO:0000313" key="8">
    <source>
        <dbReference type="Proteomes" id="UP000235220"/>
    </source>
</evidence>
<proteinExistence type="predicted"/>
<evidence type="ECO:0000256" key="5">
    <source>
        <dbReference type="SAM" id="MobiDB-lite"/>
    </source>
</evidence>
<feature type="compositionally biased region" description="Basic residues" evidence="5">
    <location>
        <begin position="896"/>
        <end position="911"/>
    </location>
</feature>
<dbReference type="PANTHER" id="PTHR47863">
    <property type="entry name" value="RING/FYVE/PHD ZINC FINGER SUPERFAMILY PROTEIN"/>
    <property type="match status" value="1"/>
</dbReference>
<dbReference type="RefSeq" id="XP_018846077.2">
    <property type="nucleotide sequence ID" value="XM_018990532.2"/>
</dbReference>
<evidence type="ECO:0000259" key="7">
    <source>
        <dbReference type="PROSITE" id="PS50090"/>
    </source>
</evidence>
<dbReference type="PROSITE" id="PS50016">
    <property type="entry name" value="ZF_PHD_2"/>
    <property type="match status" value="1"/>
</dbReference>